<evidence type="ECO:0000313" key="2">
    <source>
        <dbReference type="Proteomes" id="UP000693672"/>
    </source>
</evidence>
<reference evidence="1" key="1">
    <citation type="submission" date="2021-06" db="EMBL/GenBank/DDBJ databases">
        <authorList>
            <person name="Criscuolo A."/>
        </authorList>
    </citation>
    <scope>NUCLEOTIDE SEQUENCE</scope>
    <source>
        <strain evidence="1">CIP111600</strain>
    </source>
</reference>
<keyword evidence="2" id="KW-1185">Reference proteome</keyword>
<organism evidence="1 2">
    <name type="scientific">Paenibacillus solanacearum</name>
    <dbReference type="NCBI Taxonomy" id="2048548"/>
    <lineage>
        <taxon>Bacteria</taxon>
        <taxon>Bacillati</taxon>
        <taxon>Bacillota</taxon>
        <taxon>Bacilli</taxon>
        <taxon>Bacillales</taxon>
        <taxon>Paenibacillaceae</taxon>
        <taxon>Paenibacillus</taxon>
    </lineage>
</organism>
<gene>
    <name evidence="1" type="ORF">PAESOLCIP111_06019</name>
</gene>
<proteinExistence type="predicted"/>
<accession>A0A916K8S9</accession>
<protein>
    <submittedName>
        <fullName evidence="1">Uncharacterized protein</fullName>
    </submittedName>
</protein>
<dbReference type="EMBL" id="CAJVAS010000052">
    <property type="protein sequence ID" value="CAG7650168.1"/>
    <property type="molecule type" value="Genomic_DNA"/>
</dbReference>
<dbReference type="Proteomes" id="UP000693672">
    <property type="component" value="Unassembled WGS sequence"/>
</dbReference>
<sequence>MLAKNGLHRYKRKHAEQGRCLGRHEASGQVHRLVCSTFVRKVFINTGKETKIGGSSGRGS</sequence>
<comment type="caution">
    <text evidence="1">The sequence shown here is derived from an EMBL/GenBank/DDBJ whole genome shotgun (WGS) entry which is preliminary data.</text>
</comment>
<name>A0A916K8S9_9BACL</name>
<evidence type="ECO:0000313" key="1">
    <source>
        <dbReference type="EMBL" id="CAG7650168.1"/>
    </source>
</evidence>
<dbReference type="AlphaFoldDB" id="A0A916K8S9"/>